<evidence type="ECO:0000256" key="4">
    <source>
        <dbReference type="ARBA" id="ARBA00023242"/>
    </source>
</evidence>
<dbReference type="Pfam" id="PF08149">
    <property type="entry name" value="BING4CT"/>
    <property type="match status" value="1"/>
</dbReference>
<dbReference type="SUPFAM" id="SSF50978">
    <property type="entry name" value="WD40 repeat-like"/>
    <property type="match status" value="1"/>
</dbReference>
<gene>
    <name evidence="7" type="ORF">CDCA_CDCA06G1987</name>
</gene>
<feature type="compositionally biased region" description="Basic and acidic residues" evidence="5">
    <location>
        <begin position="564"/>
        <end position="574"/>
    </location>
</feature>
<dbReference type="GO" id="GO:0030686">
    <property type="term" value="C:90S preribosome"/>
    <property type="evidence" value="ECO:0007669"/>
    <property type="project" value="TreeGrafter"/>
</dbReference>
<dbReference type="Proteomes" id="UP001301350">
    <property type="component" value="Unassembled WGS sequence"/>
</dbReference>
<reference evidence="7 8" key="1">
    <citation type="submission" date="2022-07" db="EMBL/GenBank/DDBJ databases">
        <title>Genome-wide signatures of adaptation to extreme environments.</title>
        <authorList>
            <person name="Cho C.H."/>
            <person name="Yoon H.S."/>
        </authorList>
    </citation>
    <scope>NUCLEOTIDE SEQUENCE [LARGE SCALE GENOMIC DNA]</scope>
    <source>
        <strain evidence="7 8">DBV 063 E5</strain>
    </source>
</reference>
<feature type="compositionally biased region" description="Acidic residues" evidence="5">
    <location>
        <begin position="575"/>
        <end position="586"/>
    </location>
</feature>
<name>A0AAV9IUG5_CYACA</name>
<feature type="region of interest" description="Disordered" evidence="5">
    <location>
        <begin position="545"/>
        <end position="611"/>
    </location>
</feature>
<dbReference type="PANTHER" id="PTHR14085:SF3">
    <property type="entry name" value="WD REPEAT-CONTAINING PROTEIN 46"/>
    <property type="match status" value="1"/>
</dbReference>
<organism evidence="7 8">
    <name type="scientific">Cyanidium caldarium</name>
    <name type="common">Red alga</name>
    <dbReference type="NCBI Taxonomy" id="2771"/>
    <lineage>
        <taxon>Eukaryota</taxon>
        <taxon>Rhodophyta</taxon>
        <taxon>Bangiophyceae</taxon>
        <taxon>Cyanidiales</taxon>
        <taxon>Cyanidiaceae</taxon>
        <taxon>Cyanidium</taxon>
    </lineage>
</organism>
<keyword evidence="2" id="KW-0853">WD repeat</keyword>
<dbReference type="SMART" id="SM01033">
    <property type="entry name" value="BING4CT"/>
    <property type="match status" value="1"/>
</dbReference>
<evidence type="ECO:0000256" key="1">
    <source>
        <dbReference type="ARBA" id="ARBA00004604"/>
    </source>
</evidence>
<accession>A0AAV9IUG5</accession>
<evidence type="ECO:0000313" key="7">
    <source>
        <dbReference type="EMBL" id="KAK4535962.1"/>
    </source>
</evidence>
<dbReference type="Pfam" id="PF00400">
    <property type="entry name" value="WD40"/>
    <property type="match status" value="1"/>
</dbReference>
<dbReference type="Gene3D" id="2.130.10.10">
    <property type="entry name" value="YVTN repeat-like/Quinoprotein amine dehydrogenase"/>
    <property type="match status" value="2"/>
</dbReference>
<keyword evidence="4" id="KW-0539">Nucleus</keyword>
<feature type="domain" description="BING4 C-terminal" evidence="6">
    <location>
        <begin position="464"/>
        <end position="539"/>
    </location>
</feature>
<comment type="subcellular location">
    <subcellularLocation>
        <location evidence="1">Nucleus</location>
        <location evidence="1">Nucleolus</location>
    </subcellularLocation>
</comment>
<evidence type="ECO:0000259" key="6">
    <source>
        <dbReference type="SMART" id="SM01033"/>
    </source>
</evidence>
<dbReference type="InterPro" id="IPR012952">
    <property type="entry name" value="BING4_C_dom"/>
</dbReference>
<feature type="region of interest" description="Disordered" evidence="5">
    <location>
        <begin position="627"/>
        <end position="671"/>
    </location>
</feature>
<evidence type="ECO:0000256" key="5">
    <source>
        <dbReference type="SAM" id="MobiDB-lite"/>
    </source>
</evidence>
<feature type="compositionally biased region" description="Basic and acidic residues" evidence="5">
    <location>
        <begin position="545"/>
        <end position="554"/>
    </location>
</feature>
<sequence length="671" mass="72866">MSAGGSDADGRVTSRVGRGGTDDDLSRDSSQVWKAYARPAGQPVPPDGESPHPELCPESSFRMSAVGASIDVARAVSDEALGRIRHGTLRRTLKQAADAAREAAQRTAATELLHFDADRAGLVQPESELEKRTAHLTQRDIVQCASGYARRGRFILDLESYDAARASNAARKLAQSSSSVRSLQQLAPSYRARYSASSRVLLLGGRHNGHVVVLDWRAKRLMAPELHLGETVRDVTMLHSDGLFATAQHRYVYIYDAATGAQIHCLREHAYPQSLAFLRHHLLLLSINEAGVLRYTDVSRGTQAAECSTHLGRPTAYLAVSPYNGVALTGHRNGVVQLWSPAAPAEPLAQILAHPSAGGVAAVAADASGRWVVTAGVSDGRVKVWDARRLFAPLHTHRPVGGGSITSLDTSQTGMLAAGFSAAGRVTVWRQAGVPDEHHPDAPHRRSEPSSSIIEPVWQTRVGHGRSGVAVCSVAFCPYEDVLGIGHSGGFESCLVPGAGASQFDAREPNPFMGKRQRREAEVRALLEKLPPESIALDPNFIGTVERDPRQRQREARRRSHVRAQGEEDCRGAVEEETTGGGDDQDGAAPRSRRQTRGRNPIGNRLRRRQKNVIDDKLIALRRRRERQLTQREHARHRGAGAADDASDGDVPEGMPRALAAFYRHRSSADR</sequence>
<dbReference type="EMBL" id="JANCYW010000006">
    <property type="protein sequence ID" value="KAK4535962.1"/>
    <property type="molecule type" value="Genomic_DNA"/>
</dbReference>
<keyword evidence="8" id="KW-1185">Reference proteome</keyword>
<dbReference type="GO" id="GO:0000462">
    <property type="term" value="P:maturation of SSU-rRNA from tricistronic rRNA transcript (SSU-rRNA, 5.8S rRNA, LSU-rRNA)"/>
    <property type="evidence" value="ECO:0007669"/>
    <property type="project" value="TreeGrafter"/>
</dbReference>
<dbReference type="InterPro" id="IPR015943">
    <property type="entry name" value="WD40/YVTN_repeat-like_dom_sf"/>
</dbReference>
<dbReference type="SMART" id="SM00320">
    <property type="entry name" value="WD40"/>
    <property type="match status" value="4"/>
</dbReference>
<dbReference type="InterPro" id="IPR036322">
    <property type="entry name" value="WD40_repeat_dom_sf"/>
</dbReference>
<keyword evidence="3" id="KW-0677">Repeat</keyword>
<comment type="caution">
    <text evidence="7">The sequence shown here is derived from an EMBL/GenBank/DDBJ whole genome shotgun (WGS) entry which is preliminary data.</text>
</comment>
<protein>
    <recommendedName>
        <fullName evidence="6">BING4 C-terminal domain-containing protein</fullName>
    </recommendedName>
</protein>
<dbReference type="InterPro" id="IPR001680">
    <property type="entry name" value="WD40_rpt"/>
</dbReference>
<evidence type="ECO:0000256" key="2">
    <source>
        <dbReference type="ARBA" id="ARBA00022574"/>
    </source>
</evidence>
<evidence type="ECO:0000256" key="3">
    <source>
        <dbReference type="ARBA" id="ARBA00022737"/>
    </source>
</evidence>
<dbReference type="InterPro" id="IPR040315">
    <property type="entry name" value="WDR46/Utp7"/>
</dbReference>
<evidence type="ECO:0000313" key="8">
    <source>
        <dbReference type="Proteomes" id="UP001301350"/>
    </source>
</evidence>
<dbReference type="GO" id="GO:0032040">
    <property type="term" value="C:small-subunit processome"/>
    <property type="evidence" value="ECO:0007669"/>
    <property type="project" value="TreeGrafter"/>
</dbReference>
<feature type="region of interest" description="Disordered" evidence="5">
    <location>
        <begin position="1"/>
        <end position="58"/>
    </location>
</feature>
<dbReference type="PANTHER" id="PTHR14085">
    <property type="entry name" value="WD-REPEAT PROTEIN BING4"/>
    <property type="match status" value="1"/>
</dbReference>
<dbReference type="AlphaFoldDB" id="A0AAV9IUG5"/>
<proteinExistence type="predicted"/>